<dbReference type="HOGENOM" id="CLU_1731602_0_0_1"/>
<name>A0A067SUM4_GALM3</name>
<accession>A0A067SUM4</accession>
<dbReference type="EMBL" id="KL142393">
    <property type="protein sequence ID" value="KDR71394.1"/>
    <property type="molecule type" value="Genomic_DNA"/>
</dbReference>
<evidence type="ECO:0000313" key="1">
    <source>
        <dbReference type="EMBL" id="KDR71394.1"/>
    </source>
</evidence>
<protein>
    <submittedName>
        <fullName evidence="1">Uncharacterized protein</fullName>
    </submittedName>
</protein>
<dbReference type="Proteomes" id="UP000027222">
    <property type="component" value="Unassembled WGS sequence"/>
</dbReference>
<gene>
    <name evidence="1" type="ORF">GALMADRAFT_800794</name>
</gene>
<dbReference type="AlphaFoldDB" id="A0A067SUM4"/>
<keyword evidence="2" id="KW-1185">Reference proteome</keyword>
<evidence type="ECO:0000313" key="2">
    <source>
        <dbReference type="Proteomes" id="UP000027222"/>
    </source>
</evidence>
<sequence>MPLTSESQIRASSPLARPASYFCSFPRSLALTKLYDVSMKAITLFSQTCQRAPNIDGPNDAVKVPFHWRQPPSICHQPPRLHGHVNITPWHRACSFVILLQAGGTRARDRMLPNFLGGDGCQVHPLDSLAGIRLVLLLPRLWCHPFWSSST</sequence>
<organism evidence="1 2">
    <name type="scientific">Galerina marginata (strain CBS 339.88)</name>
    <dbReference type="NCBI Taxonomy" id="685588"/>
    <lineage>
        <taxon>Eukaryota</taxon>
        <taxon>Fungi</taxon>
        <taxon>Dikarya</taxon>
        <taxon>Basidiomycota</taxon>
        <taxon>Agaricomycotina</taxon>
        <taxon>Agaricomycetes</taxon>
        <taxon>Agaricomycetidae</taxon>
        <taxon>Agaricales</taxon>
        <taxon>Agaricineae</taxon>
        <taxon>Strophariaceae</taxon>
        <taxon>Galerina</taxon>
    </lineage>
</organism>
<proteinExistence type="predicted"/>
<reference evidence="2" key="1">
    <citation type="journal article" date="2014" name="Proc. Natl. Acad. Sci. U.S.A.">
        <title>Extensive sampling of basidiomycete genomes demonstrates inadequacy of the white-rot/brown-rot paradigm for wood decay fungi.</title>
        <authorList>
            <person name="Riley R."/>
            <person name="Salamov A.A."/>
            <person name="Brown D.W."/>
            <person name="Nagy L.G."/>
            <person name="Floudas D."/>
            <person name="Held B.W."/>
            <person name="Levasseur A."/>
            <person name="Lombard V."/>
            <person name="Morin E."/>
            <person name="Otillar R."/>
            <person name="Lindquist E.A."/>
            <person name="Sun H."/>
            <person name="LaButti K.M."/>
            <person name="Schmutz J."/>
            <person name="Jabbour D."/>
            <person name="Luo H."/>
            <person name="Baker S.E."/>
            <person name="Pisabarro A.G."/>
            <person name="Walton J.D."/>
            <person name="Blanchette R.A."/>
            <person name="Henrissat B."/>
            <person name="Martin F."/>
            <person name="Cullen D."/>
            <person name="Hibbett D.S."/>
            <person name="Grigoriev I.V."/>
        </authorList>
    </citation>
    <scope>NUCLEOTIDE SEQUENCE [LARGE SCALE GENOMIC DNA]</scope>
    <source>
        <strain evidence="2">CBS 339.88</strain>
    </source>
</reference>